<protein>
    <submittedName>
        <fullName evidence="7 8">Carbohydrate kinase</fullName>
    </submittedName>
</protein>
<sequence>MYDVVSLGELLIDFTPVGVSDNGNTLFETNPGGAPANVLAVLSRYGHKTAFIGKVGDDQLGHFLGKVLENNHIDARGLSYANNVNTTLAFVHLDKAGDRSFHFYRSPGADMMLSEDEVDLTLLNNAKVLHFGSLSMTHEMVKKATLKAVAAANEKGILVSYDPNLRPLLWDSLERAKETIIEGMQYADIVKISEEELLFITGLTDLEKGSRELVERFHLKLLLITLGDKGCFYRLKHETGYVKAKSVNAVDTTGAGDIFLGSLLHKILEKKITLELLTPGIIEEMISFANIAAGLSTTQKGAIPAIPELDDVNKIFEDNV</sequence>
<accession>A0A410WUW5</accession>
<dbReference type="GO" id="GO:0016301">
    <property type="term" value="F:kinase activity"/>
    <property type="evidence" value="ECO:0007669"/>
    <property type="project" value="UniProtKB-KW"/>
</dbReference>
<keyword evidence="3" id="KW-0547">Nucleotide-binding</keyword>
<keyword evidence="4 8" id="KW-0418">Kinase</keyword>
<dbReference type="Pfam" id="PF00294">
    <property type="entry name" value="PfkB"/>
    <property type="match status" value="1"/>
</dbReference>
<dbReference type="GO" id="GO:0005524">
    <property type="term" value="F:ATP binding"/>
    <property type="evidence" value="ECO:0007669"/>
    <property type="project" value="UniProtKB-KW"/>
</dbReference>
<dbReference type="InterPro" id="IPR002139">
    <property type="entry name" value="Ribo/fructo_kinase"/>
</dbReference>
<evidence type="ECO:0000313" key="8">
    <source>
        <dbReference type="EMBL" id="QAV18111.1"/>
    </source>
</evidence>
<dbReference type="EMBL" id="JAMDMJ010000011">
    <property type="protein sequence ID" value="MCY9596157.1"/>
    <property type="molecule type" value="Genomic_DNA"/>
</dbReference>
<dbReference type="Proteomes" id="UP000288943">
    <property type="component" value="Chromosome"/>
</dbReference>
<evidence type="ECO:0000313" key="7">
    <source>
        <dbReference type="EMBL" id="MCY9596157.1"/>
    </source>
</evidence>
<reference evidence="8 9" key="1">
    <citation type="submission" date="2018-01" db="EMBL/GenBank/DDBJ databases">
        <title>The whole genome sequencing and assembly of Paenibacillus chitinolyticus KCCM 41400 strain.</title>
        <authorList>
            <person name="Kim J.-Y."/>
            <person name="Park M.-K."/>
            <person name="Lee Y.-J."/>
            <person name="Yi H."/>
            <person name="Bahn Y.-S."/>
            <person name="Kim J.F."/>
            <person name="Lee D.-W."/>
        </authorList>
    </citation>
    <scope>NUCLEOTIDE SEQUENCE [LARGE SCALE GENOMIC DNA]</scope>
    <source>
        <strain evidence="8 9">KCCM 41400</strain>
    </source>
</reference>
<evidence type="ECO:0000256" key="2">
    <source>
        <dbReference type="ARBA" id="ARBA00022679"/>
    </source>
</evidence>
<dbReference type="EMBL" id="CP026520">
    <property type="protein sequence ID" value="QAV18111.1"/>
    <property type="molecule type" value="Genomic_DNA"/>
</dbReference>
<keyword evidence="10" id="KW-1185">Reference proteome</keyword>
<evidence type="ECO:0000256" key="5">
    <source>
        <dbReference type="ARBA" id="ARBA00022840"/>
    </source>
</evidence>
<dbReference type="InterPro" id="IPR029056">
    <property type="entry name" value="Ribokinase-like"/>
</dbReference>
<comment type="similarity">
    <text evidence="1">Belongs to the carbohydrate kinase PfkB family.</text>
</comment>
<proteinExistence type="inferred from homology"/>
<keyword evidence="2" id="KW-0808">Transferase</keyword>
<reference evidence="7 10" key="2">
    <citation type="submission" date="2022-05" db="EMBL/GenBank/DDBJ databases">
        <title>Genome Sequencing of Bee-Associated Microbes.</title>
        <authorList>
            <person name="Dunlap C."/>
        </authorList>
    </citation>
    <scope>NUCLEOTIDE SEQUENCE [LARGE SCALE GENOMIC DNA]</scope>
    <source>
        <strain evidence="7 10">NRRL B-23120</strain>
    </source>
</reference>
<dbReference type="RefSeq" id="WP_042228754.1">
    <property type="nucleotide sequence ID" value="NZ_CP026520.1"/>
</dbReference>
<evidence type="ECO:0000259" key="6">
    <source>
        <dbReference type="Pfam" id="PF00294"/>
    </source>
</evidence>
<evidence type="ECO:0000256" key="4">
    <source>
        <dbReference type="ARBA" id="ARBA00022777"/>
    </source>
</evidence>
<name>A0A410WUW5_9BACL</name>
<evidence type="ECO:0000313" key="9">
    <source>
        <dbReference type="Proteomes" id="UP000288943"/>
    </source>
</evidence>
<keyword evidence="5" id="KW-0067">ATP-binding</keyword>
<dbReference type="AlphaFoldDB" id="A0A410WUW5"/>
<dbReference type="PANTHER" id="PTHR43085:SF1">
    <property type="entry name" value="PSEUDOURIDINE KINASE-RELATED"/>
    <property type="match status" value="1"/>
</dbReference>
<dbReference type="OrthoDB" id="9813569at2"/>
<dbReference type="SUPFAM" id="SSF53613">
    <property type="entry name" value="Ribokinase-like"/>
    <property type="match status" value="1"/>
</dbReference>
<evidence type="ECO:0000313" key="10">
    <source>
        <dbReference type="Proteomes" id="UP001527202"/>
    </source>
</evidence>
<dbReference type="PANTHER" id="PTHR43085">
    <property type="entry name" value="HEXOKINASE FAMILY MEMBER"/>
    <property type="match status" value="1"/>
</dbReference>
<dbReference type="InterPro" id="IPR011611">
    <property type="entry name" value="PfkB_dom"/>
</dbReference>
<dbReference type="GeneID" id="95375281"/>
<evidence type="ECO:0000256" key="3">
    <source>
        <dbReference type="ARBA" id="ARBA00022741"/>
    </source>
</evidence>
<organism evidence="8 9">
    <name type="scientific">Paenibacillus chitinolyticus</name>
    <dbReference type="NCBI Taxonomy" id="79263"/>
    <lineage>
        <taxon>Bacteria</taxon>
        <taxon>Bacillati</taxon>
        <taxon>Bacillota</taxon>
        <taxon>Bacilli</taxon>
        <taxon>Bacillales</taxon>
        <taxon>Paenibacillaceae</taxon>
        <taxon>Paenibacillus</taxon>
    </lineage>
</organism>
<evidence type="ECO:0000256" key="1">
    <source>
        <dbReference type="ARBA" id="ARBA00010688"/>
    </source>
</evidence>
<dbReference type="Proteomes" id="UP001527202">
    <property type="component" value="Unassembled WGS sequence"/>
</dbReference>
<dbReference type="Gene3D" id="3.40.1190.20">
    <property type="match status" value="1"/>
</dbReference>
<feature type="domain" description="Carbohydrate kinase PfkB" evidence="6">
    <location>
        <begin position="3"/>
        <end position="308"/>
    </location>
</feature>
<dbReference type="InterPro" id="IPR050306">
    <property type="entry name" value="PfkB_Carbo_kinase"/>
</dbReference>
<dbReference type="CDD" id="cd01167">
    <property type="entry name" value="bac_FRK"/>
    <property type="match status" value="1"/>
</dbReference>
<dbReference type="PRINTS" id="PR00990">
    <property type="entry name" value="RIBOKINASE"/>
</dbReference>
<dbReference type="KEGG" id="pchi:PC41400_10730"/>
<gene>
    <name evidence="7" type="ORF">M5X16_10260</name>
    <name evidence="8" type="ORF">PC41400_10730</name>
</gene>